<name>A0ABP6CEN0_9ACTN</name>
<proteinExistence type="inferred from homology"/>
<protein>
    <submittedName>
        <fullName evidence="6">Imidazole glycerol phosphate synthase subunit HisF</fullName>
    </submittedName>
</protein>
<dbReference type="Gene3D" id="3.20.20.70">
    <property type="entry name" value="Aldolase class I"/>
    <property type="match status" value="1"/>
</dbReference>
<dbReference type="InterPro" id="IPR006062">
    <property type="entry name" value="His_biosynth"/>
</dbReference>
<evidence type="ECO:0000256" key="4">
    <source>
        <dbReference type="ARBA" id="ARBA00029440"/>
    </source>
</evidence>
<accession>A0ABP6CEN0</accession>
<comment type="caution">
    <text evidence="6">The sequence shown here is derived from an EMBL/GenBank/DDBJ whole genome shotgun (WGS) entry which is preliminary data.</text>
</comment>
<reference evidence="7" key="1">
    <citation type="journal article" date="2019" name="Int. J. Syst. Evol. Microbiol.">
        <title>The Global Catalogue of Microorganisms (GCM) 10K type strain sequencing project: providing services to taxonomists for standard genome sequencing and annotation.</title>
        <authorList>
            <consortium name="The Broad Institute Genomics Platform"/>
            <consortium name="The Broad Institute Genome Sequencing Center for Infectious Disease"/>
            <person name="Wu L."/>
            <person name="Ma J."/>
        </authorList>
    </citation>
    <scope>NUCLEOTIDE SEQUENCE [LARGE SCALE GENOMIC DNA]</scope>
    <source>
        <strain evidence="7">JCM 6833</strain>
    </source>
</reference>
<evidence type="ECO:0000313" key="6">
    <source>
        <dbReference type="EMBL" id="GAA2612905.1"/>
    </source>
</evidence>
<keyword evidence="7" id="KW-1185">Reference proteome</keyword>
<sequence length="257" mass="27131">MPQPTDHAQHSPIIPTIDISGGRTIEPAGIPGLADPSDPLGVIECYRGQGATRVFLDVQDSWTDSAASLEVIRQARTAGVSLWVTVANGLAPSIEELERLIELGVEAVGLSTTSVERPSVLHTAAQRFGADRVLGVMNVQRADDARWNVVIQGDETETPLDAVTWAQMLTDLGAGHILPNSLDQEGTGAGYDLDLVRAMVKAVHVPVIASGGCGTLEHLREGLANGATYVLTQKMLHDGSHTVDDADSYIRAEASGA</sequence>
<dbReference type="RefSeq" id="WP_344545292.1">
    <property type="nucleotide sequence ID" value="NZ_BAAATD010000007.1"/>
</dbReference>
<evidence type="ECO:0000313" key="7">
    <source>
        <dbReference type="Proteomes" id="UP001501509"/>
    </source>
</evidence>
<dbReference type="PANTHER" id="PTHR21235">
    <property type="entry name" value="IMIDAZOLE GLYCEROL PHOSPHATE SYNTHASE SUBUNIT HISF/H IGP SYNTHASE SUBUNIT HISF/H"/>
    <property type="match status" value="1"/>
</dbReference>
<organism evidence="6 7">
    <name type="scientific">Actinomadura fulvescens</name>
    <dbReference type="NCBI Taxonomy" id="46160"/>
    <lineage>
        <taxon>Bacteria</taxon>
        <taxon>Bacillati</taxon>
        <taxon>Actinomycetota</taxon>
        <taxon>Actinomycetes</taxon>
        <taxon>Streptosporangiales</taxon>
        <taxon>Thermomonosporaceae</taxon>
        <taxon>Actinomadura</taxon>
    </lineage>
</organism>
<dbReference type="InterPro" id="IPR050064">
    <property type="entry name" value="IGPS_HisA/HisF"/>
</dbReference>
<evidence type="ECO:0000256" key="1">
    <source>
        <dbReference type="ARBA" id="ARBA00009667"/>
    </source>
</evidence>
<gene>
    <name evidence="6" type="primary">hisF_2</name>
    <name evidence="6" type="ORF">GCM10010411_54610</name>
</gene>
<evidence type="ECO:0000256" key="5">
    <source>
        <dbReference type="RuleBase" id="RU003657"/>
    </source>
</evidence>
<comment type="pathway">
    <text evidence="4">Amino-acid biosynthesis.</text>
</comment>
<dbReference type="Proteomes" id="UP001501509">
    <property type="component" value="Unassembled WGS sequence"/>
</dbReference>
<dbReference type="InterPro" id="IPR013785">
    <property type="entry name" value="Aldolase_TIM"/>
</dbReference>
<comment type="similarity">
    <text evidence="1 5">Belongs to the HisA/HisF family.</text>
</comment>
<evidence type="ECO:0000256" key="3">
    <source>
        <dbReference type="ARBA" id="ARBA00023102"/>
    </source>
</evidence>
<dbReference type="EMBL" id="BAAATD010000007">
    <property type="protein sequence ID" value="GAA2612905.1"/>
    <property type="molecule type" value="Genomic_DNA"/>
</dbReference>
<dbReference type="SUPFAM" id="SSF51366">
    <property type="entry name" value="Ribulose-phoshate binding barrel"/>
    <property type="match status" value="1"/>
</dbReference>
<evidence type="ECO:0000256" key="2">
    <source>
        <dbReference type="ARBA" id="ARBA00022605"/>
    </source>
</evidence>
<dbReference type="Pfam" id="PF00977">
    <property type="entry name" value="His_biosynth"/>
    <property type="match status" value="1"/>
</dbReference>
<keyword evidence="3 5" id="KW-0368">Histidine biosynthesis</keyword>
<keyword evidence="2 5" id="KW-0028">Amino-acid biosynthesis</keyword>
<dbReference type="PANTHER" id="PTHR21235:SF2">
    <property type="entry name" value="IMIDAZOLE GLYCEROL PHOSPHATE SYNTHASE HISHF"/>
    <property type="match status" value="1"/>
</dbReference>
<dbReference type="InterPro" id="IPR011060">
    <property type="entry name" value="RibuloseP-bd_barrel"/>
</dbReference>